<protein>
    <recommendedName>
        <fullName evidence="2">CorA-like transporter domain-containing protein</fullName>
    </recommendedName>
</protein>
<organism evidence="3 4">
    <name type="scientific">Epicoccum nigrum</name>
    <name type="common">Soil fungus</name>
    <name type="synonym">Epicoccum purpurascens</name>
    <dbReference type="NCBI Taxonomy" id="105696"/>
    <lineage>
        <taxon>Eukaryota</taxon>
        <taxon>Fungi</taxon>
        <taxon>Dikarya</taxon>
        <taxon>Ascomycota</taxon>
        <taxon>Pezizomycotina</taxon>
        <taxon>Dothideomycetes</taxon>
        <taxon>Pleosporomycetidae</taxon>
        <taxon>Pleosporales</taxon>
        <taxon>Pleosporineae</taxon>
        <taxon>Didymellaceae</taxon>
        <taxon>Epicoccum</taxon>
    </lineage>
</organism>
<keyword evidence="4" id="KW-1185">Reference proteome</keyword>
<evidence type="ECO:0000259" key="2">
    <source>
        <dbReference type="Pfam" id="PF26616"/>
    </source>
</evidence>
<keyword evidence="1" id="KW-0812">Transmembrane</keyword>
<accession>A0A1Y2M3D0</accession>
<proteinExistence type="predicted"/>
<name>A0A1Y2M3D0_EPING</name>
<dbReference type="Proteomes" id="UP000193240">
    <property type="component" value="Unassembled WGS sequence"/>
</dbReference>
<feature type="domain" description="CorA-like transporter" evidence="2">
    <location>
        <begin position="136"/>
        <end position="239"/>
    </location>
</feature>
<dbReference type="InParanoid" id="A0A1Y2M3D0"/>
<evidence type="ECO:0000313" key="4">
    <source>
        <dbReference type="Proteomes" id="UP000193240"/>
    </source>
</evidence>
<sequence>MTSQSVLPFLAENLHDPYVFDTHHVEHLIADNLERTLAVESAVQVKVLEIGHKEWVFKSAVDLDMHLQKSRFQGTRIILIPQRYSWDRLMISENALRCLMKRLCIFPAFLDVLCAFGKSVGPTSDSLGGCFSWQTDSRLEICYLMKTVEKHGRVDSDEPWSVRQLGVYHQRDSASGTDTMILLNPTVSLQQRLRDAQLRTGVLPTWKSIHKLALSHSTWQWRWYLSFWESKLVELVSKAHVSRVQAHVDTSPVLNIEYDDFQDIQLIQDRLNAATYMLGLNITICQSVKSASLDIDNAELFLEELRLQSSRVDHLLERAKSSSSLMQHIISVRGLHSLRISSENSNEMARLADLDSKSMVQLAIKSQKDASTLKKITWLTSIYLPASFVSQFLSMGYLTVKSKKGTATLIFASELWIFAVLTVILLLLTFCGWLCLDLPKEKRWWRTQAHRTQTVDQKV</sequence>
<evidence type="ECO:0000256" key="1">
    <source>
        <dbReference type="SAM" id="Phobius"/>
    </source>
</evidence>
<gene>
    <name evidence="3" type="ORF">B5807_04947</name>
</gene>
<feature type="transmembrane region" description="Helical" evidence="1">
    <location>
        <begin position="415"/>
        <end position="436"/>
    </location>
</feature>
<keyword evidence="1" id="KW-0472">Membrane</keyword>
<dbReference type="OMA" id="NWRWCIR"/>
<dbReference type="InterPro" id="IPR058257">
    <property type="entry name" value="CorA-like_dom"/>
</dbReference>
<reference evidence="3 4" key="1">
    <citation type="journal article" date="2017" name="Genome Announc.">
        <title>Genome sequence of the saprophytic ascomycete Epicoccum nigrum ICMP 19927 strain isolated from New Zealand.</title>
        <authorList>
            <person name="Fokin M."/>
            <person name="Fleetwood D."/>
            <person name="Weir B.S."/>
            <person name="Villas-Boas S.G."/>
        </authorList>
    </citation>
    <scope>NUCLEOTIDE SEQUENCE [LARGE SCALE GENOMIC DNA]</scope>
    <source>
        <strain evidence="3 4">ICMP 19927</strain>
    </source>
</reference>
<dbReference type="AlphaFoldDB" id="A0A1Y2M3D0"/>
<keyword evidence="1" id="KW-1133">Transmembrane helix</keyword>
<evidence type="ECO:0000313" key="3">
    <source>
        <dbReference type="EMBL" id="OSS50492.1"/>
    </source>
</evidence>
<dbReference type="EMBL" id="KZ107842">
    <property type="protein sequence ID" value="OSS50492.1"/>
    <property type="molecule type" value="Genomic_DNA"/>
</dbReference>
<dbReference type="STRING" id="105696.A0A1Y2M3D0"/>
<dbReference type="Gene3D" id="1.20.58.340">
    <property type="entry name" value="Magnesium transport protein CorA, transmembrane region"/>
    <property type="match status" value="1"/>
</dbReference>
<dbReference type="Pfam" id="PF26616">
    <property type="entry name" value="CorA-like"/>
    <property type="match status" value="1"/>
</dbReference>